<organism evidence="6 7">
    <name type="scientific">Alligator mississippiensis</name>
    <name type="common">American alligator</name>
    <dbReference type="NCBI Taxonomy" id="8496"/>
    <lineage>
        <taxon>Eukaryota</taxon>
        <taxon>Metazoa</taxon>
        <taxon>Chordata</taxon>
        <taxon>Craniata</taxon>
        <taxon>Vertebrata</taxon>
        <taxon>Euteleostomi</taxon>
        <taxon>Archelosauria</taxon>
        <taxon>Archosauria</taxon>
        <taxon>Crocodylia</taxon>
        <taxon>Alligatoridae</taxon>
        <taxon>Alligatorinae</taxon>
        <taxon>Alligator</taxon>
    </lineage>
</organism>
<sequence>MNISGLKNKSGNTTCFQKPPCDTMSVIKPLPNQEVASPPSDSPSLVMRNDGTSTVVREESPWVYYSKPVTLVVIGGLVFFSGVVLAALHFTKHEVPYALGPVCLSAGLMFVVMGAVWILIIRRTVRCKGLLRRQARKPAAASGSCA</sequence>
<dbReference type="InterPro" id="IPR028068">
    <property type="entry name" value="PIRT"/>
</dbReference>
<protein>
    <submittedName>
        <fullName evidence="6">Phosphoinositide-interacting protein</fullName>
    </submittedName>
</protein>
<evidence type="ECO:0000256" key="1">
    <source>
        <dbReference type="ARBA" id="ARBA00004141"/>
    </source>
</evidence>
<keyword evidence="3 5" id="KW-1133">Transmembrane helix</keyword>
<comment type="caution">
    <text evidence="6">The sequence shown here is derived from an EMBL/GenBank/DDBJ whole genome shotgun (WGS) entry which is preliminary data.</text>
</comment>
<evidence type="ECO:0000256" key="3">
    <source>
        <dbReference type="ARBA" id="ARBA00022989"/>
    </source>
</evidence>
<evidence type="ECO:0000256" key="2">
    <source>
        <dbReference type="ARBA" id="ARBA00022692"/>
    </source>
</evidence>
<evidence type="ECO:0000256" key="4">
    <source>
        <dbReference type="ARBA" id="ARBA00023136"/>
    </source>
</evidence>
<dbReference type="Proteomes" id="UP000050525">
    <property type="component" value="Unassembled WGS sequence"/>
</dbReference>
<dbReference type="PANTHER" id="PTHR16100:SF3">
    <property type="match status" value="1"/>
</dbReference>
<feature type="transmembrane region" description="Helical" evidence="5">
    <location>
        <begin position="97"/>
        <end position="120"/>
    </location>
</feature>
<keyword evidence="4 5" id="KW-0472">Membrane</keyword>
<dbReference type="Pfam" id="PF15099">
    <property type="entry name" value="PIRT"/>
    <property type="match status" value="1"/>
</dbReference>
<evidence type="ECO:0000313" key="6">
    <source>
        <dbReference type="EMBL" id="KYO30553.1"/>
    </source>
</evidence>
<comment type="subcellular location">
    <subcellularLocation>
        <location evidence="1">Membrane</location>
        <topology evidence="1">Multi-pass membrane protein</topology>
    </subcellularLocation>
</comment>
<keyword evidence="7" id="KW-1185">Reference proteome</keyword>
<name>A0A151N152_ALLMI</name>
<evidence type="ECO:0000256" key="5">
    <source>
        <dbReference type="SAM" id="Phobius"/>
    </source>
</evidence>
<proteinExistence type="predicted"/>
<gene>
    <name evidence="6" type="primary">PIRTL</name>
    <name evidence="6" type="ORF">Y1Q_0008201</name>
</gene>
<dbReference type="PANTHER" id="PTHR16100">
    <property type="entry name" value="PHOSPHOINOSITIDE-INTERACTING PROTEIN FAMILY MEMBER"/>
    <property type="match status" value="1"/>
</dbReference>
<dbReference type="EMBL" id="AKHW03004154">
    <property type="protein sequence ID" value="KYO30553.1"/>
    <property type="molecule type" value="Genomic_DNA"/>
</dbReference>
<dbReference type="AlphaFoldDB" id="A0A151N152"/>
<feature type="transmembrane region" description="Helical" evidence="5">
    <location>
        <begin position="69"/>
        <end position="91"/>
    </location>
</feature>
<accession>A0A151N152</accession>
<keyword evidence="2 5" id="KW-0812">Transmembrane</keyword>
<reference evidence="6 7" key="1">
    <citation type="journal article" date="2012" name="Genome Biol.">
        <title>Sequencing three crocodilian genomes to illuminate the evolution of archosaurs and amniotes.</title>
        <authorList>
            <person name="St John J.A."/>
            <person name="Braun E.L."/>
            <person name="Isberg S.R."/>
            <person name="Miles L.G."/>
            <person name="Chong A.Y."/>
            <person name="Gongora J."/>
            <person name="Dalzell P."/>
            <person name="Moran C."/>
            <person name="Bed'hom B."/>
            <person name="Abzhanov A."/>
            <person name="Burgess S.C."/>
            <person name="Cooksey A.M."/>
            <person name="Castoe T.A."/>
            <person name="Crawford N.G."/>
            <person name="Densmore L.D."/>
            <person name="Drew J.C."/>
            <person name="Edwards S.V."/>
            <person name="Faircloth B.C."/>
            <person name="Fujita M.K."/>
            <person name="Greenwold M.J."/>
            <person name="Hoffmann F.G."/>
            <person name="Howard J.M."/>
            <person name="Iguchi T."/>
            <person name="Janes D.E."/>
            <person name="Khan S.Y."/>
            <person name="Kohno S."/>
            <person name="de Koning A.J."/>
            <person name="Lance S.L."/>
            <person name="McCarthy F.M."/>
            <person name="McCormack J.E."/>
            <person name="Merchant M.E."/>
            <person name="Peterson D.G."/>
            <person name="Pollock D.D."/>
            <person name="Pourmand N."/>
            <person name="Raney B.J."/>
            <person name="Roessler K.A."/>
            <person name="Sanford J.R."/>
            <person name="Sawyer R.H."/>
            <person name="Schmidt C.J."/>
            <person name="Triplett E.W."/>
            <person name="Tuberville T.D."/>
            <person name="Venegas-Anaya M."/>
            <person name="Howard J.T."/>
            <person name="Jarvis E.D."/>
            <person name="Guillette L.J.Jr."/>
            <person name="Glenn T.C."/>
            <person name="Green R.E."/>
            <person name="Ray D.A."/>
        </authorList>
    </citation>
    <scope>NUCLEOTIDE SEQUENCE [LARGE SCALE GENOMIC DNA]</scope>
    <source>
        <strain evidence="6">KSC_2009_1</strain>
    </source>
</reference>
<evidence type="ECO:0000313" key="7">
    <source>
        <dbReference type="Proteomes" id="UP000050525"/>
    </source>
</evidence>
<dbReference type="GO" id="GO:0005886">
    <property type="term" value="C:plasma membrane"/>
    <property type="evidence" value="ECO:0007669"/>
    <property type="project" value="TreeGrafter"/>
</dbReference>